<evidence type="ECO:0000313" key="9">
    <source>
        <dbReference type="Proteomes" id="UP001194746"/>
    </source>
</evidence>
<organism evidence="8 9">
    <name type="scientific">Aspergillus nanangensis</name>
    <dbReference type="NCBI Taxonomy" id="2582783"/>
    <lineage>
        <taxon>Eukaryota</taxon>
        <taxon>Fungi</taxon>
        <taxon>Dikarya</taxon>
        <taxon>Ascomycota</taxon>
        <taxon>Pezizomycotina</taxon>
        <taxon>Eurotiomycetes</taxon>
        <taxon>Eurotiomycetidae</taxon>
        <taxon>Eurotiales</taxon>
        <taxon>Aspergillaceae</taxon>
        <taxon>Aspergillus</taxon>
        <taxon>Aspergillus subgen. Circumdati</taxon>
    </lineage>
</organism>
<dbReference type="InterPro" id="IPR036188">
    <property type="entry name" value="FAD/NAD-bd_sf"/>
</dbReference>
<evidence type="ECO:0000256" key="3">
    <source>
        <dbReference type="ARBA" id="ARBA00022827"/>
    </source>
</evidence>
<dbReference type="InterPro" id="IPR002938">
    <property type="entry name" value="FAD-bd"/>
</dbReference>
<evidence type="ECO:0000256" key="5">
    <source>
        <dbReference type="ARBA" id="ARBA00023033"/>
    </source>
</evidence>
<sequence>MKIVIIGAGISGCTAYLLLKKHLPSQPLEVGQDSHSITIYEAHDTNKDTTPSDRRGGSTHSSTLVVGGGLGIGPNGLNVIQRLDETLLHNIVRGGYAVSTSNLKTKNGTLLMQMSATEDAAPGRPAMHMVGSSRHSLWRCIQQRVPDRDIVTTRVSKVVANRHGRNEVHFADGSDSVEADLVIGADGVKGIVKRAIFPGEEEDPYPPQYEGLVGIGGFVSTDGIQDHIQPGSMNFILGGNGFFGYFFSESAPSAPERDSPYHISPPGNTLTWWSTYSASECPDPTTLDIADVARQLQTRHAQWKDPVIQRILGSCQVQDVYPTWTSPALPTWERDGVVLVGDAAHALPPTSGQGSSQALEDVEAFALLLSHFLREQKPANEAGSVKHVISMAARKYMELRRPRVEEILADARKRQNKKRDMTVVEEVVMYCAMWIIGCFPGFASGPLKKLFSFNMAEEVERALGQ</sequence>
<dbReference type="GO" id="GO:0071949">
    <property type="term" value="F:FAD binding"/>
    <property type="evidence" value="ECO:0007669"/>
    <property type="project" value="InterPro"/>
</dbReference>
<comment type="caution">
    <text evidence="8">The sequence shown here is derived from an EMBL/GenBank/DDBJ whole genome shotgun (WGS) entry which is preliminary data.</text>
</comment>
<feature type="compositionally biased region" description="Basic and acidic residues" evidence="6">
    <location>
        <begin position="42"/>
        <end position="56"/>
    </location>
</feature>
<reference evidence="8" key="2">
    <citation type="submission" date="2020-02" db="EMBL/GenBank/DDBJ databases">
        <authorList>
            <person name="Gilchrist C.L.M."/>
            <person name="Chooi Y.-H."/>
        </authorList>
    </citation>
    <scope>NUCLEOTIDE SEQUENCE</scope>
    <source>
        <strain evidence="8">MST-FP2251</strain>
    </source>
</reference>
<feature type="domain" description="FAD-binding" evidence="7">
    <location>
        <begin position="331"/>
        <end position="377"/>
    </location>
</feature>
<evidence type="ECO:0000256" key="1">
    <source>
        <dbReference type="ARBA" id="ARBA00007992"/>
    </source>
</evidence>
<keyword evidence="2" id="KW-0285">Flavoprotein</keyword>
<dbReference type="PANTHER" id="PTHR13789">
    <property type="entry name" value="MONOOXYGENASE"/>
    <property type="match status" value="1"/>
</dbReference>
<dbReference type="PRINTS" id="PR00420">
    <property type="entry name" value="RNGMNOXGNASE"/>
</dbReference>
<dbReference type="Proteomes" id="UP001194746">
    <property type="component" value="Unassembled WGS sequence"/>
</dbReference>
<evidence type="ECO:0000256" key="6">
    <source>
        <dbReference type="SAM" id="MobiDB-lite"/>
    </source>
</evidence>
<dbReference type="SUPFAM" id="SSF51905">
    <property type="entry name" value="FAD/NAD(P)-binding domain"/>
    <property type="match status" value="1"/>
</dbReference>
<name>A0AAD4CTZ8_ASPNN</name>
<proteinExistence type="inferred from homology"/>
<keyword evidence="9" id="KW-1185">Reference proteome</keyword>
<dbReference type="AlphaFoldDB" id="A0AAD4CTZ8"/>
<comment type="similarity">
    <text evidence="1">Belongs to the paxM FAD-dependent monooxygenase family.</text>
</comment>
<evidence type="ECO:0000256" key="4">
    <source>
        <dbReference type="ARBA" id="ARBA00023002"/>
    </source>
</evidence>
<protein>
    <recommendedName>
        <fullName evidence="7">FAD-binding domain-containing protein</fullName>
    </recommendedName>
</protein>
<dbReference type="PANTHER" id="PTHR13789:SF309">
    <property type="entry name" value="PUTATIVE (AFU_ORTHOLOGUE AFUA_6G14510)-RELATED"/>
    <property type="match status" value="1"/>
</dbReference>
<feature type="region of interest" description="Disordered" evidence="6">
    <location>
        <begin position="42"/>
        <end position="62"/>
    </location>
</feature>
<evidence type="ECO:0000256" key="2">
    <source>
        <dbReference type="ARBA" id="ARBA00022630"/>
    </source>
</evidence>
<keyword evidence="3" id="KW-0274">FAD</keyword>
<dbReference type="Gene3D" id="3.50.50.60">
    <property type="entry name" value="FAD/NAD(P)-binding domain"/>
    <property type="match status" value="1"/>
</dbReference>
<dbReference type="GO" id="GO:0004497">
    <property type="term" value="F:monooxygenase activity"/>
    <property type="evidence" value="ECO:0007669"/>
    <property type="project" value="UniProtKB-KW"/>
</dbReference>
<dbReference type="EMBL" id="VCAU01000011">
    <property type="protein sequence ID" value="KAF9892696.1"/>
    <property type="molecule type" value="Genomic_DNA"/>
</dbReference>
<gene>
    <name evidence="8" type="ORF">FE257_001098</name>
</gene>
<keyword evidence="4" id="KW-0560">Oxidoreductase</keyword>
<evidence type="ECO:0000313" key="8">
    <source>
        <dbReference type="EMBL" id="KAF9892696.1"/>
    </source>
</evidence>
<accession>A0AAD4CTZ8</accession>
<dbReference type="InterPro" id="IPR050493">
    <property type="entry name" value="FAD-dep_Monooxygenase_BioMet"/>
</dbReference>
<evidence type="ECO:0000259" key="7">
    <source>
        <dbReference type="Pfam" id="PF01494"/>
    </source>
</evidence>
<dbReference type="Pfam" id="PF01494">
    <property type="entry name" value="FAD_binding_3"/>
    <property type="match status" value="1"/>
</dbReference>
<reference evidence="8" key="1">
    <citation type="journal article" date="2019" name="Beilstein J. Org. Chem.">
        <title>Nanangenines: drimane sesquiterpenoids as the dominant metabolite cohort of a novel Australian fungus, Aspergillus nanangensis.</title>
        <authorList>
            <person name="Lacey H.J."/>
            <person name="Gilchrist C.L.M."/>
            <person name="Crombie A."/>
            <person name="Kalaitzis J.A."/>
            <person name="Vuong D."/>
            <person name="Rutledge P.J."/>
            <person name="Turner P."/>
            <person name="Pitt J.I."/>
            <person name="Lacey E."/>
            <person name="Chooi Y.H."/>
            <person name="Piggott A.M."/>
        </authorList>
    </citation>
    <scope>NUCLEOTIDE SEQUENCE</scope>
    <source>
        <strain evidence="8">MST-FP2251</strain>
    </source>
</reference>
<keyword evidence="5" id="KW-0503">Monooxygenase</keyword>